<feature type="region of interest" description="Disordered" evidence="1">
    <location>
        <begin position="34"/>
        <end position="64"/>
    </location>
</feature>
<evidence type="ECO:0000313" key="2">
    <source>
        <dbReference type="EMBL" id="KEJ83062.1"/>
    </source>
</evidence>
<dbReference type="GO" id="GO:0003677">
    <property type="term" value="F:DNA binding"/>
    <property type="evidence" value="ECO:0007669"/>
    <property type="project" value="InterPro"/>
</dbReference>
<feature type="region of interest" description="Disordered" evidence="1">
    <location>
        <begin position="81"/>
        <end position="335"/>
    </location>
</feature>
<sequence>MIQRYHKEIQYLLIQDLSKSILIQKWTADTKESSQEEKLLGKRSAQDQLQKPTPSQNAINDQNNVALIKQQKLQDMQKRLEELKKQEEAKKRSESKVYQTNSKQNNGQRLQNQSQSGSYSSSSQSDQEGSDESDGEDDSNESSSQECSNSKSSKTLKRRARGRGKGIRVKRAFNSSDEEDDSYFDPAVKKLRTDMKAEGSSNSSNINVSHKPKKRGRPSKKDLQEREKALKAQEKLLRQQKRQLEQTQLQQQQQRKLSNSDQKDISKINKPKLKADSELNSDEIQNLIQWQNHQSSQPSTYTGYATSSTGIKHGRGRPPKHSQSFSSATHQKSNM</sequence>
<feature type="compositionally biased region" description="Polar residues" evidence="1">
    <location>
        <begin position="96"/>
        <end position="111"/>
    </location>
</feature>
<dbReference type="EMBL" id="ARYC01000780">
    <property type="protein sequence ID" value="KEJ83062.1"/>
    <property type="molecule type" value="Genomic_DNA"/>
</dbReference>
<dbReference type="SMART" id="SM00384">
    <property type="entry name" value="AT_hook"/>
    <property type="match status" value="2"/>
</dbReference>
<feature type="compositionally biased region" description="Low complexity" evidence="1">
    <location>
        <begin position="112"/>
        <end position="127"/>
    </location>
</feature>
<feature type="compositionally biased region" description="Polar residues" evidence="1">
    <location>
        <begin position="199"/>
        <end position="208"/>
    </location>
</feature>
<accession>A0A073ICF5</accession>
<feature type="compositionally biased region" description="Polar residues" evidence="1">
    <location>
        <begin position="282"/>
        <end position="298"/>
    </location>
</feature>
<dbReference type="AlphaFoldDB" id="A0A073ICF5"/>
<feature type="compositionally biased region" description="Basic and acidic residues" evidence="1">
    <location>
        <begin position="81"/>
        <end position="95"/>
    </location>
</feature>
<reference evidence="3" key="1">
    <citation type="journal article" date="2014" name="Cell">
        <title>The Architecture of a Scrambled Genome Reveals Massive Levels of Genomic Rearrangement during Development.</title>
        <authorList>
            <person name="Chen X."/>
            <person name="Bracht J.R."/>
            <person name="Goldman A.D."/>
            <person name="Dolzhenko E."/>
            <person name="Clay D.M."/>
            <person name="Swart E.C."/>
            <person name="Perlman D.H."/>
            <person name="Doak T.G."/>
            <person name="Stuart A."/>
            <person name="Amemiya C.T."/>
            <person name="Sebra R.P."/>
            <person name="Landweber L.F."/>
        </authorList>
    </citation>
    <scope>NUCLEOTIDE SEQUENCE [LARGE SCALE GENOMIC DNA]</scope>
    <source>
        <strain evidence="3">JRB310</strain>
    </source>
</reference>
<feature type="compositionally biased region" description="Basic and acidic residues" evidence="1">
    <location>
        <begin position="187"/>
        <end position="197"/>
    </location>
</feature>
<gene>
    <name evidence="2" type="ORF">OXYTRIMIC_781</name>
</gene>
<dbReference type="Proteomes" id="UP000053232">
    <property type="component" value="Unassembled WGS sequence"/>
</dbReference>
<feature type="compositionally biased region" description="Low complexity" evidence="1">
    <location>
        <begin position="141"/>
        <end position="153"/>
    </location>
</feature>
<feature type="compositionally biased region" description="Polar residues" evidence="1">
    <location>
        <begin position="46"/>
        <end position="64"/>
    </location>
</feature>
<organism evidence="2 3">
    <name type="scientific">Oxytricha trifallax</name>
    <dbReference type="NCBI Taxonomy" id="1172189"/>
    <lineage>
        <taxon>Eukaryota</taxon>
        <taxon>Sar</taxon>
        <taxon>Alveolata</taxon>
        <taxon>Ciliophora</taxon>
        <taxon>Intramacronucleata</taxon>
        <taxon>Spirotrichea</taxon>
        <taxon>Stichotrichia</taxon>
        <taxon>Sporadotrichida</taxon>
        <taxon>Oxytrichidae</taxon>
        <taxon>Oxytrichinae</taxon>
        <taxon>Oxytricha</taxon>
    </lineage>
</organism>
<feature type="compositionally biased region" description="Low complexity" evidence="1">
    <location>
        <begin position="299"/>
        <end position="310"/>
    </location>
</feature>
<keyword evidence="3" id="KW-1185">Reference proteome</keyword>
<dbReference type="InterPro" id="IPR017956">
    <property type="entry name" value="AT_hook_DNA-bd_motif"/>
</dbReference>
<feature type="compositionally biased region" description="Basic and acidic residues" evidence="1">
    <location>
        <begin position="261"/>
        <end position="277"/>
    </location>
</feature>
<feature type="compositionally biased region" description="Basic and acidic residues" evidence="1">
    <location>
        <begin position="219"/>
        <end position="237"/>
    </location>
</feature>
<feature type="compositionally biased region" description="Acidic residues" evidence="1">
    <location>
        <begin position="128"/>
        <end position="140"/>
    </location>
</feature>
<comment type="caution">
    <text evidence="2">The sequence shown here is derived from an EMBL/GenBank/DDBJ whole genome shotgun (WGS) entry which is preliminary data.</text>
</comment>
<evidence type="ECO:0000313" key="3">
    <source>
        <dbReference type="Proteomes" id="UP000053232"/>
    </source>
</evidence>
<feature type="compositionally biased region" description="Basic residues" evidence="1">
    <location>
        <begin position="154"/>
        <end position="171"/>
    </location>
</feature>
<proteinExistence type="predicted"/>
<evidence type="ECO:0000256" key="1">
    <source>
        <dbReference type="SAM" id="MobiDB-lite"/>
    </source>
</evidence>
<feature type="compositionally biased region" description="Polar residues" evidence="1">
    <location>
        <begin position="321"/>
        <end position="335"/>
    </location>
</feature>
<name>A0A073ICF5_9SPIT</name>
<protein>
    <submittedName>
        <fullName evidence="2">Uncharacterized protein</fullName>
    </submittedName>
</protein>
<dbReference type="PRINTS" id="PR00929">
    <property type="entry name" value="ATHOOK"/>
</dbReference>
<feature type="compositionally biased region" description="Low complexity" evidence="1">
    <location>
        <begin position="245"/>
        <end position="257"/>
    </location>
</feature>